<gene>
    <name evidence="2" type="ORF">DPMN_039663</name>
</gene>
<evidence type="ECO:0000313" key="3">
    <source>
        <dbReference type="Proteomes" id="UP000828390"/>
    </source>
</evidence>
<evidence type="ECO:0000256" key="1">
    <source>
        <dbReference type="SAM" id="MobiDB-lite"/>
    </source>
</evidence>
<sequence>MGASVSTTSRSKMIDQKRDRGETSGFLDQQVYVRACIDSKVNSKKGITSTRCLNSKRGDNIIGKCKHLNVLSQTDVYNGPGAKPNGAPAHVADLSQDQQNLLATEEVAGYFCISHVGTKLDVFERKLDSFKSVIRSVETQLRILVSREVAFLEAVPIVDVAGPDAFDVNNGSVMKACLRQMGLKVIVVFL</sequence>
<keyword evidence="3" id="KW-1185">Reference proteome</keyword>
<reference evidence="2" key="1">
    <citation type="journal article" date="2019" name="bioRxiv">
        <title>The Genome of the Zebra Mussel, Dreissena polymorpha: A Resource for Invasive Species Research.</title>
        <authorList>
            <person name="McCartney M.A."/>
            <person name="Auch B."/>
            <person name="Kono T."/>
            <person name="Mallez S."/>
            <person name="Zhang Y."/>
            <person name="Obille A."/>
            <person name="Becker A."/>
            <person name="Abrahante J.E."/>
            <person name="Garbe J."/>
            <person name="Badalamenti J.P."/>
            <person name="Herman A."/>
            <person name="Mangelson H."/>
            <person name="Liachko I."/>
            <person name="Sullivan S."/>
            <person name="Sone E.D."/>
            <person name="Koren S."/>
            <person name="Silverstein K.A.T."/>
            <person name="Beckman K.B."/>
            <person name="Gohl D.M."/>
        </authorList>
    </citation>
    <scope>NUCLEOTIDE SEQUENCE</scope>
    <source>
        <strain evidence="2">Duluth1</strain>
        <tissue evidence="2">Whole animal</tissue>
    </source>
</reference>
<evidence type="ECO:0000313" key="2">
    <source>
        <dbReference type="EMBL" id="KAH3733238.1"/>
    </source>
</evidence>
<reference evidence="2" key="2">
    <citation type="submission" date="2020-11" db="EMBL/GenBank/DDBJ databases">
        <authorList>
            <person name="McCartney M.A."/>
            <person name="Auch B."/>
            <person name="Kono T."/>
            <person name="Mallez S."/>
            <person name="Becker A."/>
            <person name="Gohl D.M."/>
            <person name="Silverstein K.A.T."/>
            <person name="Koren S."/>
            <person name="Bechman K.B."/>
            <person name="Herman A."/>
            <person name="Abrahante J.E."/>
            <person name="Garbe J."/>
        </authorList>
    </citation>
    <scope>NUCLEOTIDE SEQUENCE</scope>
    <source>
        <strain evidence="2">Duluth1</strain>
        <tissue evidence="2">Whole animal</tissue>
    </source>
</reference>
<organism evidence="2 3">
    <name type="scientific">Dreissena polymorpha</name>
    <name type="common">Zebra mussel</name>
    <name type="synonym">Mytilus polymorpha</name>
    <dbReference type="NCBI Taxonomy" id="45954"/>
    <lineage>
        <taxon>Eukaryota</taxon>
        <taxon>Metazoa</taxon>
        <taxon>Spiralia</taxon>
        <taxon>Lophotrochozoa</taxon>
        <taxon>Mollusca</taxon>
        <taxon>Bivalvia</taxon>
        <taxon>Autobranchia</taxon>
        <taxon>Heteroconchia</taxon>
        <taxon>Euheterodonta</taxon>
        <taxon>Imparidentia</taxon>
        <taxon>Neoheterodontei</taxon>
        <taxon>Myida</taxon>
        <taxon>Dreissenoidea</taxon>
        <taxon>Dreissenidae</taxon>
        <taxon>Dreissena</taxon>
    </lineage>
</organism>
<feature type="compositionally biased region" description="Basic and acidic residues" evidence="1">
    <location>
        <begin position="12"/>
        <end position="21"/>
    </location>
</feature>
<protein>
    <submittedName>
        <fullName evidence="2">Uncharacterized protein</fullName>
    </submittedName>
</protein>
<proteinExistence type="predicted"/>
<name>A0A9D4HUK6_DREPO</name>
<feature type="region of interest" description="Disordered" evidence="1">
    <location>
        <begin position="1"/>
        <end position="21"/>
    </location>
</feature>
<accession>A0A9D4HUK6</accession>
<dbReference type="AlphaFoldDB" id="A0A9D4HUK6"/>
<feature type="compositionally biased region" description="Polar residues" evidence="1">
    <location>
        <begin position="1"/>
        <end position="11"/>
    </location>
</feature>
<dbReference type="Proteomes" id="UP000828390">
    <property type="component" value="Unassembled WGS sequence"/>
</dbReference>
<comment type="caution">
    <text evidence="2">The sequence shown here is derived from an EMBL/GenBank/DDBJ whole genome shotgun (WGS) entry which is preliminary data.</text>
</comment>
<dbReference type="EMBL" id="JAIWYP010000011">
    <property type="protein sequence ID" value="KAH3733238.1"/>
    <property type="molecule type" value="Genomic_DNA"/>
</dbReference>